<feature type="compositionally biased region" description="Low complexity" evidence="2">
    <location>
        <begin position="341"/>
        <end position="359"/>
    </location>
</feature>
<evidence type="ECO:0000256" key="3">
    <source>
        <dbReference type="SAM" id="SignalP"/>
    </source>
</evidence>
<proteinExistence type="predicted"/>
<feature type="region of interest" description="Disordered" evidence="2">
    <location>
        <begin position="334"/>
        <end position="369"/>
    </location>
</feature>
<gene>
    <name evidence="5" type="ORF">HYH03_003116</name>
</gene>
<dbReference type="AlphaFoldDB" id="A0A836C3B6"/>
<organism evidence="5 6">
    <name type="scientific">Edaphochlamys debaryana</name>
    <dbReference type="NCBI Taxonomy" id="47281"/>
    <lineage>
        <taxon>Eukaryota</taxon>
        <taxon>Viridiplantae</taxon>
        <taxon>Chlorophyta</taxon>
        <taxon>core chlorophytes</taxon>
        <taxon>Chlorophyceae</taxon>
        <taxon>CS clade</taxon>
        <taxon>Chlamydomonadales</taxon>
        <taxon>Chlamydomonadales incertae sedis</taxon>
        <taxon>Edaphochlamys</taxon>
    </lineage>
</organism>
<comment type="caution">
    <text evidence="5">The sequence shown here is derived from an EMBL/GenBank/DDBJ whole genome shotgun (WGS) entry which is preliminary data.</text>
</comment>
<feature type="chain" id="PRO_5032302084" description="Serine aminopeptidase S33 domain-containing protein" evidence="3">
    <location>
        <begin position="24"/>
        <end position="434"/>
    </location>
</feature>
<dbReference type="InterPro" id="IPR022742">
    <property type="entry name" value="Hydrolase_4"/>
</dbReference>
<dbReference type="PANTHER" id="PTHR22946">
    <property type="entry name" value="DIENELACTONE HYDROLASE DOMAIN-CONTAINING PROTEIN-RELATED"/>
    <property type="match status" value="1"/>
</dbReference>
<keyword evidence="3" id="KW-0732">Signal</keyword>
<feature type="compositionally biased region" description="Pro residues" evidence="2">
    <location>
        <begin position="360"/>
        <end position="369"/>
    </location>
</feature>
<name>A0A836C3B6_9CHLO</name>
<protein>
    <recommendedName>
        <fullName evidence="4">Serine aminopeptidase S33 domain-containing protein</fullName>
    </recommendedName>
</protein>
<evidence type="ECO:0000256" key="2">
    <source>
        <dbReference type="SAM" id="MobiDB-lite"/>
    </source>
</evidence>
<evidence type="ECO:0000313" key="5">
    <source>
        <dbReference type="EMBL" id="KAG2498926.1"/>
    </source>
</evidence>
<dbReference type="EMBL" id="JAEHOE010000008">
    <property type="protein sequence ID" value="KAG2498926.1"/>
    <property type="molecule type" value="Genomic_DNA"/>
</dbReference>
<dbReference type="Pfam" id="PF12146">
    <property type="entry name" value="Hydrolase_4"/>
    <property type="match status" value="1"/>
</dbReference>
<dbReference type="OrthoDB" id="2498029at2759"/>
<dbReference type="Proteomes" id="UP000612055">
    <property type="component" value="Unassembled WGS sequence"/>
</dbReference>
<evidence type="ECO:0000256" key="1">
    <source>
        <dbReference type="ARBA" id="ARBA00022801"/>
    </source>
</evidence>
<feature type="domain" description="Serine aminopeptidase S33" evidence="4">
    <location>
        <begin position="91"/>
        <end position="229"/>
    </location>
</feature>
<dbReference type="InterPro" id="IPR050261">
    <property type="entry name" value="FrsA_esterase"/>
</dbReference>
<sequence>MRFPATVALTGALLASLATFILHLPYEREVVYGMEWVRTATNASAPITAADSQPYTRRNLKFDCGGGVHCDAWFYEPIDPASDPAMPPYPVRPIVIMGHGLGAQKEMGLQTFAAIFAAAGMGVLVFDYRTFGGSEGLPRHWVSPARHLEDWRSAVKFATSGALGPDFDTERVALWGTSFAGGHVLVTAADLPPGSVSAIISMVPHLDGMAASRAAVRRRGLPATLRLLAAGLHDKARALAVEALERFQLMPPPGPSAWASFANQLRVPAYLKLVGTPSELAIMQLSDHELQAYFSKHPKVYEGGWRPLILARFALESSSYRPITSLHRLATAGKPLPPDLLSPAASDTTETTDTSSPGSPATPPTPQPVPILFVAASKDGLCPIEAVRAAAAAVPGAEYKELKCSHFDAYRGVYLEQGSGAMVRFLRKHLLGKE</sequence>
<reference evidence="5" key="1">
    <citation type="journal article" date="2020" name="bioRxiv">
        <title>Comparative genomics of Chlamydomonas.</title>
        <authorList>
            <person name="Craig R.J."/>
            <person name="Hasan A.R."/>
            <person name="Ness R.W."/>
            <person name="Keightley P.D."/>
        </authorList>
    </citation>
    <scope>NUCLEOTIDE SEQUENCE</scope>
    <source>
        <strain evidence="5">CCAP 11/70</strain>
    </source>
</reference>
<keyword evidence="1" id="KW-0378">Hydrolase</keyword>
<keyword evidence="6" id="KW-1185">Reference proteome</keyword>
<accession>A0A836C3B6</accession>
<dbReference type="GO" id="GO:0016788">
    <property type="term" value="F:hydrolase activity, acting on ester bonds"/>
    <property type="evidence" value="ECO:0007669"/>
    <property type="project" value="UniProtKB-ARBA"/>
</dbReference>
<dbReference type="SUPFAM" id="SSF53474">
    <property type="entry name" value="alpha/beta-Hydrolases"/>
    <property type="match status" value="1"/>
</dbReference>
<evidence type="ECO:0000313" key="6">
    <source>
        <dbReference type="Proteomes" id="UP000612055"/>
    </source>
</evidence>
<dbReference type="InterPro" id="IPR029058">
    <property type="entry name" value="AB_hydrolase_fold"/>
</dbReference>
<dbReference type="Gene3D" id="3.40.50.1820">
    <property type="entry name" value="alpha/beta hydrolase"/>
    <property type="match status" value="1"/>
</dbReference>
<feature type="signal peptide" evidence="3">
    <location>
        <begin position="1"/>
        <end position="23"/>
    </location>
</feature>
<evidence type="ECO:0000259" key="4">
    <source>
        <dbReference type="Pfam" id="PF12146"/>
    </source>
</evidence>
<dbReference type="PANTHER" id="PTHR22946:SF9">
    <property type="entry name" value="POLYKETIDE TRANSFERASE AF380"/>
    <property type="match status" value="1"/>
</dbReference>